<accession>A0A8J3UZE7</accession>
<dbReference type="Proteomes" id="UP000605992">
    <property type="component" value="Unassembled WGS sequence"/>
</dbReference>
<protein>
    <submittedName>
        <fullName evidence="2">Alpha/beta hydrolase fold</fullName>
    </submittedName>
</protein>
<dbReference type="Gene3D" id="3.40.50.1820">
    <property type="entry name" value="alpha/beta hydrolase"/>
    <property type="match status" value="1"/>
</dbReference>
<evidence type="ECO:0000313" key="2">
    <source>
        <dbReference type="EMBL" id="GII53756.1"/>
    </source>
</evidence>
<dbReference type="InterPro" id="IPR029058">
    <property type="entry name" value="AB_hydrolase_fold"/>
</dbReference>
<sequence length="303" mass="32790">MSHRSSEAAAPPLGRLYDVGGRRLALHRSGTGSPAVVFLPGAGLVGLDYLNIHDRTAELTTSVIYDRAGTGWSGPAQLPRVAAEVSGELHDLLHAAGVPAPYLLVGHSLGAVYARSLAARFPGEVAGLLLLDPFHEDMHALAPQHVKDKLAQMKQGDLPEATEEQIEASRGPLTRHFAKWPDAVRGPLIEHHLTAWQAGWQEDKNLYDVVADELRHGPGLPDVPMIVLTAGAVDSTQVHLWSEETAREINAAKVDLHARLAASVPRGEHRVLDDAGHGWIHEERQDAVLQAITDLLARWHPAL</sequence>
<dbReference type="GO" id="GO:0016787">
    <property type="term" value="F:hydrolase activity"/>
    <property type="evidence" value="ECO:0007669"/>
    <property type="project" value="UniProtKB-KW"/>
</dbReference>
<dbReference type="InterPro" id="IPR050266">
    <property type="entry name" value="AB_hydrolase_sf"/>
</dbReference>
<dbReference type="SUPFAM" id="SSF53474">
    <property type="entry name" value="alpha/beta-Hydrolases"/>
    <property type="match status" value="1"/>
</dbReference>
<gene>
    <name evidence="2" type="ORF">Pth03_21450</name>
</gene>
<organism evidence="2 3">
    <name type="scientific">Planotetraspora thailandica</name>
    <dbReference type="NCBI Taxonomy" id="487172"/>
    <lineage>
        <taxon>Bacteria</taxon>
        <taxon>Bacillati</taxon>
        <taxon>Actinomycetota</taxon>
        <taxon>Actinomycetes</taxon>
        <taxon>Streptosporangiales</taxon>
        <taxon>Streptosporangiaceae</taxon>
        <taxon>Planotetraspora</taxon>
    </lineage>
</organism>
<dbReference type="GO" id="GO:0016020">
    <property type="term" value="C:membrane"/>
    <property type="evidence" value="ECO:0007669"/>
    <property type="project" value="TreeGrafter"/>
</dbReference>
<proteinExistence type="predicted"/>
<feature type="domain" description="AB hydrolase-1" evidence="1">
    <location>
        <begin position="36"/>
        <end position="290"/>
    </location>
</feature>
<evidence type="ECO:0000259" key="1">
    <source>
        <dbReference type="Pfam" id="PF12697"/>
    </source>
</evidence>
<dbReference type="PANTHER" id="PTHR43798:SF33">
    <property type="entry name" value="HYDROLASE, PUTATIVE (AFU_ORTHOLOGUE AFUA_2G14860)-RELATED"/>
    <property type="match status" value="1"/>
</dbReference>
<name>A0A8J3UZE7_9ACTN</name>
<evidence type="ECO:0000313" key="3">
    <source>
        <dbReference type="Proteomes" id="UP000605992"/>
    </source>
</evidence>
<dbReference type="InterPro" id="IPR000073">
    <property type="entry name" value="AB_hydrolase_1"/>
</dbReference>
<dbReference type="PANTHER" id="PTHR43798">
    <property type="entry name" value="MONOACYLGLYCEROL LIPASE"/>
    <property type="match status" value="1"/>
</dbReference>
<keyword evidence="2" id="KW-0378">Hydrolase</keyword>
<comment type="caution">
    <text evidence="2">The sequence shown here is derived from an EMBL/GenBank/DDBJ whole genome shotgun (WGS) entry which is preliminary data.</text>
</comment>
<dbReference type="AlphaFoldDB" id="A0A8J3UZE7"/>
<dbReference type="Pfam" id="PF12697">
    <property type="entry name" value="Abhydrolase_6"/>
    <property type="match status" value="1"/>
</dbReference>
<dbReference type="EMBL" id="BOOR01000010">
    <property type="protein sequence ID" value="GII53756.1"/>
    <property type="molecule type" value="Genomic_DNA"/>
</dbReference>
<keyword evidence="3" id="KW-1185">Reference proteome</keyword>
<reference evidence="2" key="1">
    <citation type="submission" date="2021-01" db="EMBL/GenBank/DDBJ databases">
        <title>Whole genome shotgun sequence of Planotetraspora thailandica NBRC 104271.</title>
        <authorList>
            <person name="Komaki H."/>
            <person name="Tamura T."/>
        </authorList>
    </citation>
    <scope>NUCLEOTIDE SEQUENCE</scope>
    <source>
        <strain evidence="2">NBRC 104271</strain>
    </source>
</reference>
<dbReference type="RefSeq" id="WP_203943978.1">
    <property type="nucleotide sequence ID" value="NZ_BOOR01000010.1"/>
</dbReference>